<proteinExistence type="predicted"/>
<accession>A0AAE1ALN6</accession>
<keyword evidence="2" id="KW-1185">Reference proteome</keyword>
<dbReference type="EMBL" id="JAWDGP010001578">
    <property type="protein sequence ID" value="KAK3790087.1"/>
    <property type="molecule type" value="Genomic_DNA"/>
</dbReference>
<organism evidence="1 2">
    <name type="scientific">Elysia crispata</name>
    <name type="common">lettuce slug</name>
    <dbReference type="NCBI Taxonomy" id="231223"/>
    <lineage>
        <taxon>Eukaryota</taxon>
        <taxon>Metazoa</taxon>
        <taxon>Spiralia</taxon>
        <taxon>Lophotrochozoa</taxon>
        <taxon>Mollusca</taxon>
        <taxon>Gastropoda</taxon>
        <taxon>Heterobranchia</taxon>
        <taxon>Euthyneura</taxon>
        <taxon>Panpulmonata</taxon>
        <taxon>Sacoglossa</taxon>
        <taxon>Placobranchoidea</taxon>
        <taxon>Plakobranchidae</taxon>
        <taxon>Elysia</taxon>
    </lineage>
</organism>
<dbReference type="Proteomes" id="UP001283361">
    <property type="component" value="Unassembled WGS sequence"/>
</dbReference>
<reference evidence="1" key="1">
    <citation type="journal article" date="2023" name="G3 (Bethesda)">
        <title>A reference genome for the long-term kleptoplast-retaining sea slug Elysia crispata morphotype clarki.</title>
        <authorList>
            <person name="Eastman K.E."/>
            <person name="Pendleton A.L."/>
            <person name="Shaikh M.A."/>
            <person name="Suttiyut T."/>
            <person name="Ogas R."/>
            <person name="Tomko P."/>
            <person name="Gavelis G."/>
            <person name="Widhalm J.R."/>
            <person name="Wisecaver J.H."/>
        </authorList>
    </citation>
    <scope>NUCLEOTIDE SEQUENCE</scope>
    <source>
        <strain evidence="1">ECLA1</strain>
    </source>
</reference>
<gene>
    <name evidence="1" type="ORF">RRG08_030508</name>
</gene>
<protein>
    <submittedName>
        <fullName evidence="1">Uncharacterized protein</fullName>
    </submittedName>
</protein>
<name>A0AAE1ALN6_9GAST</name>
<comment type="caution">
    <text evidence="1">The sequence shown here is derived from an EMBL/GenBank/DDBJ whole genome shotgun (WGS) entry which is preliminary data.</text>
</comment>
<dbReference type="AlphaFoldDB" id="A0AAE1ALN6"/>
<evidence type="ECO:0000313" key="1">
    <source>
        <dbReference type="EMBL" id="KAK3790087.1"/>
    </source>
</evidence>
<evidence type="ECO:0000313" key="2">
    <source>
        <dbReference type="Proteomes" id="UP001283361"/>
    </source>
</evidence>
<sequence>MGLCRVPGWELCCFHPVGHSYSQNTSPGSFLGDRTRDILMPGPKPNHRAFDDTEKTGSPKFLEARARLYGCSLWKGTLLPGAGQSVHHMSTHSSREQSETRLRLCVCLCTIFRFPRAHLRPVGYFSVIHRLISLTVGLRCWNLATGNPCFVIVDHEASVCEILGEILGHNYAKIKLLKSPPISPDGPGPS</sequence>